<dbReference type="SUPFAM" id="SSF69322">
    <property type="entry name" value="Tricorn protease domain 2"/>
    <property type="match status" value="1"/>
</dbReference>
<dbReference type="InterPro" id="IPR011042">
    <property type="entry name" value="6-blade_b-propeller_TolB-like"/>
</dbReference>
<dbReference type="EMBL" id="FUHW01000014">
    <property type="protein sequence ID" value="SJM53111.1"/>
    <property type="molecule type" value="Genomic_DNA"/>
</dbReference>
<dbReference type="InterPro" id="IPR001375">
    <property type="entry name" value="Peptidase_S9_cat"/>
</dbReference>
<keyword evidence="2" id="KW-0378">Hydrolase</keyword>
<dbReference type="InterPro" id="IPR029058">
    <property type="entry name" value="AB_hydrolase_fold"/>
</dbReference>
<feature type="domain" description="Peptidase S9 prolyl oligopeptidase catalytic" evidence="1">
    <location>
        <begin position="441"/>
        <end position="646"/>
    </location>
</feature>
<dbReference type="Proteomes" id="UP000195913">
    <property type="component" value="Unassembled WGS sequence"/>
</dbReference>
<proteinExistence type="predicted"/>
<evidence type="ECO:0000313" key="2">
    <source>
        <dbReference type="EMBL" id="SJM53111.1"/>
    </source>
</evidence>
<sequence length="664" mass="71367">MSIRAAFGSWPSPLTAASLVATRRPVSFPRFVADAVWWVEGLPEEGGRSTIMAEGEPQVELLPAPYNVRSRVHEYGGAAWAPLVDAAETGSFVFANFADQRVHLRSRAGISALTPASWPRPDAGGDPQLRFAEFVPSRSADEILAVCEDLRGTTPERYIVAIPLDGSAAQDATRLRRVTPSSRFVAFPRLSPDARHIAWISWEHPQMPWDGTVLHVGELDEAGKVAQVTDLAGSANESVLQPEWLDAGTLAFISDRSGWWNLYRQTINGGQALALCPREEEFAEPLWQVGSTWYAVLEDGKILAAHGTHGMRLGVLDPATGTLNDVEAVLTHALPIEVHDDGTGPQVLTVSQNSTEGVGIRVIDLSSCQMRTIRRSLAELPDPGVLPTGKAMEFTDETGTVVHANVYEPALAGYLGRTGEKPPFIAMVHGGPTGQARIGLSLEIAYYTSHGLGVVDVNYAGSSGFGRAYRDRLAGQWGVADVQDTVAVMRGLVDAGLADPDRLAIEGGSAGGWTTLACLTNTETFNAGISRYGVADLEALVADTHDFEAHYMESLVGPWPAARELYAERAPINHVDALDCPVLLLQGNEDKVVPPNQSQKFADALAAKGIEHAYVLFAGEQHGFRQAANIVRAQELSLAFYARVFGFEADVAPIELTRGDPGTA</sequence>
<evidence type="ECO:0000259" key="1">
    <source>
        <dbReference type="Pfam" id="PF00326"/>
    </source>
</evidence>
<dbReference type="SUPFAM" id="SSF53474">
    <property type="entry name" value="alpha/beta-Hydrolases"/>
    <property type="match status" value="1"/>
</dbReference>
<reference evidence="2 3" key="1">
    <citation type="submission" date="2017-02" db="EMBL/GenBank/DDBJ databases">
        <authorList>
            <person name="Peterson S.W."/>
        </authorList>
    </citation>
    <scope>NUCLEOTIDE SEQUENCE [LARGE SCALE GENOMIC DNA]</scope>
    <source>
        <strain evidence="2 3">B Ar 00.02</strain>
    </source>
</reference>
<dbReference type="RefSeq" id="WP_086995285.1">
    <property type="nucleotide sequence ID" value="NZ_FUHW01000014.1"/>
</dbReference>
<keyword evidence="3" id="KW-1185">Reference proteome</keyword>
<evidence type="ECO:0000313" key="3">
    <source>
        <dbReference type="Proteomes" id="UP000195913"/>
    </source>
</evidence>
<dbReference type="GO" id="GO:0008236">
    <property type="term" value="F:serine-type peptidase activity"/>
    <property type="evidence" value="ECO:0007669"/>
    <property type="project" value="InterPro"/>
</dbReference>
<dbReference type="Gene3D" id="2.120.10.30">
    <property type="entry name" value="TolB, C-terminal domain"/>
    <property type="match status" value="1"/>
</dbReference>
<dbReference type="Pfam" id="PF00326">
    <property type="entry name" value="Peptidase_S9"/>
    <property type="match status" value="1"/>
</dbReference>
<organism evidence="2 3">
    <name type="scientific">Arthrobacter rhombi</name>
    <dbReference type="NCBI Taxonomy" id="71253"/>
    <lineage>
        <taxon>Bacteria</taxon>
        <taxon>Bacillati</taxon>
        <taxon>Actinomycetota</taxon>
        <taxon>Actinomycetes</taxon>
        <taxon>Micrococcales</taxon>
        <taxon>Micrococcaceae</taxon>
        <taxon>Arthrobacter</taxon>
    </lineage>
</organism>
<protein>
    <submittedName>
        <fullName evidence="2">Putative acyl-peptide hydrolase</fullName>
    </submittedName>
</protein>
<dbReference type="PANTHER" id="PTHR43056:SF5">
    <property type="entry name" value="PEPTIDASE S9 PROLYL OLIGOPEPTIDASE CATALYTIC DOMAIN-CONTAINING PROTEIN"/>
    <property type="match status" value="1"/>
</dbReference>
<name>A0A1R4FB96_9MICC</name>
<dbReference type="PANTHER" id="PTHR43056">
    <property type="entry name" value="PEPTIDASE S9 PROLYL OLIGOPEPTIDASE"/>
    <property type="match status" value="1"/>
</dbReference>
<dbReference type="Gene3D" id="3.40.50.1820">
    <property type="entry name" value="alpha/beta hydrolase"/>
    <property type="match status" value="1"/>
</dbReference>
<dbReference type="GO" id="GO:0006508">
    <property type="term" value="P:proteolysis"/>
    <property type="evidence" value="ECO:0007669"/>
    <property type="project" value="InterPro"/>
</dbReference>
<accession>A0A1R4FB96</accession>
<gene>
    <name evidence="2" type="ORF">FM101_03140</name>
</gene>
<dbReference type="AlphaFoldDB" id="A0A1R4FB96"/>
<dbReference type="InterPro" id="IPR050585">
    <property type="entry name" value="Xaa-Pro_dipeptidyl-ppase/CocE"/>
</dbReference>